<sequence length="78" mass="8389">MKKTFVALAATLVSTWALAHNCPNEMKAIDAKLPSVQLSAEAMGKVKDLRAKGEQLHKEGKHTESMAALAEAKKLLGM</sequence>
<evidence type="ECO:0000313" key="2">
    <source>
        <dbReference type="EMBL" id="MFC7408505.1"/>
    </source>
</evidence>
<dbReference type="RefSeq" id="WP_382220857.1">
    <property type="nucleotide sequence ID" value="NZ_JBHTCA010000003.1"/>
</dbReference>
<dbReference type="EMBL" id="JBHTCA010000003">
    <property type="protein sequence ID" value="MFC7408505.1"/>
    <property type="molecule type" value="Genomic_DNA"/>
</dbReference>
<protein>
    <submittedName>
        <fullName evidence="2">Uncharacterized protein</fullName>
    </submittedName>
</protein>
<reference evidence="3" key="1">
    <citation type="journal article" date="2019" name="Int. J. Syst. Evol. Microbiol.">
        <title>The Global Catalogue of Microorganisms (GCM) 10K type strain sequencing project: providing services to taxonomists for standard genome sequencing and annotation.</title>
        <authorList>
            <consortium name="The Broad Institute Genomics Platform"/>
            <consortium name="The Broad Institute Genome Sequencing Center for Infectious Disease"/>
            <person name="Wu L."/>
            <person name="Ma J."/>
        </authorList>
    </citation>
    <scope>NUCLEOTIDE SEQUENCE [LARGE SCALE GENOMIC DNA]</scope>
    <source>
        <strain evidence="3">CGMCC 1.12371</strain>
    </source>
</reference>
<name>A0ABW2QGB7_9BURK</name>
<proteinExistence type="predicted"/>
<comment type="caution">
    <text evidence="2">The sequence shown here is derived from an EMBL/GenBank/DDBJ whole genome shotgun (WGS) entry which is preliminary data.</text>
</comment>
<organism evidence="2 3">
    <name type="scientific">Hydrogenophaga atypica</name>
    <dbReference type="NCBI Taxonomy" id="249409"/>
    <lineage>
        <taxon>Bacteria</taxon>
        <taxon>Pseudomonadati</taxon>
        <taxon>Pseudomonadota</taxon>
        <taxon>Betaproteobacteria</taxon>
        <taxon>Burkholderiales</taxon>
        <taxon>Comamonadaceae</taxon>
        <taxon>Hydrogenophaga</taxon>
    </lineage>
</organism>
<keyword evidence="1" id="KW-0732">Signal</keyword>
<feature type="signal peptide" evidence="1">
    <location>
        <begin position="1"/>
        <end position="19"/>
    </location>
</feature>
<feature type="chain" id="PRO_5047147424" evidence="1">
    <location>
        <begin position="20"/>
        <end position="78"/>
    </location>
</feature>
<keyword evidence="3" id="KW-1185">Reference proteome</keyword>
<evidence type="ECO:0000256" key="1">
    <source>
        <dbReference type="SAM" id="SignalP"/>
    </source>
</evidence>
<dbReference type="Proteomes" id="UP001596501">
    <property type="component" value="Unassembled WGS sequence"/>
</dbReference>
<evidence type="ECO:0000313" key="3">
    <source>
        <dbReference type="Proteomes" id="UP001596501"/>
    </source>
</evidence>
<gene>
    <name evidence="2" type="ORF">ACFQPB_06495</name>
</gene>
<accession>A0ABW2QGB7</accession>